<dbReference type="Gene3D" id="1.10.10.60">
    <property type="entry name" value="Homeodomain-like"/>
    <property type="match status" value="1"/>
</dbReference>
<evidence type="ECO:0000256" key="2">
    <source>
        <dbReference type="ARBA" id="ARBA00023125"/>
    </source>
</evidence>
<sequence>MSQIGSVPVRRPEKPRDPARRTKILEAARRLFAERGFKGVNLDAVAAEAGCAKGALYLEFADKEALLREVVEQAFAAIRARFAAEVMGLDSPLDRLVETLRFAYRQQAAEPLFGKLLREDPDLRALRPQDDAASAAAAKAQVAQIAGWVDEGIARGEIRPDVDRDAIPFVLGVLRFAPQHLGLVTSFGTFAGERALDAIADIFRAGLAARLAAASTTTIPLTRRATASRARSKR</sequence>
<dbReference type="AlphaFoldDB" id="A0A4P2QF29"/>
<keyword evidence="2 4" id="KW-0238">DNA-binding</keyword>
<dbReference type="PROSITE" id="PS50977">
    <property type="entry name" value="HTH_TETR_2"/>
    <property type="match status" value="1"/>
</dbReference>
<dbReference type="Gene3D" id="1.10.357.10">
    <property type="entry name" value="Tetracycline Repressor, domain 2"/>
    <property type="match status" value="1"/>
</dbReference>
<dbReference type="PRINTS" id="PR00455">
    <property type="entry name" value="HTHTETR"/>
</dbReference>
<dbReference type="SUPFAM" id="SSF46689">
    <property type="entry name" value="Homeodomain-like"/>
    <property type="match status" value="1"/>
</dbReference>
<dbReference type="FunFam" id="1.10.10.60:FF:000141">
    <property type="entry name" value="TetR family transcriptional regulator"/>
    <property type="match status" value="1"/>
</dbReference>
<feature type="DNA-binding region" description="H-T-H motif" evidence="4">
    <location>
        <begin position="41"/>
        <end position="60"/>
    </location>
</feature>
<keyword evidence="3" id="KW-0804">Transcription</keyword>
<feature type="domain" description="HTH tetR-type" evidence="5">
    <location>
        <begin position="18"/>
        <end position="78"/>
    </location>
</feature>
<proteinExistence type="predicted"/>
<evidence type="ECO:0000313" key="6">
    <source>
        <dbReference type="EMBL" id="AUX28425.1"/>
    </source>
</evidence>
<evidence type="ECO:0000256" key="4">
    <source>
        <dbReference type="PROSITE-ProRule" id="PRU00335"/>
    </source>
</evidence>
<dbReference type="PANTHER" id="PTHR30055:SF234">
    <property type="entry name" value="HTH-TYPE TRANSCRIPTIONAL REGULATOR BETI"/>
    <property type="match status" value="1"/>
</dbReference>
<accession>A0A4P2QF29</accession>
<dbReference type="EMBL" id="CP012672">
    <property type="protein sequence ID" value="AUX28425.1"/>
    <property type="molecule type" value="Genomic_DNA"/>
</dbReference>
<dbReference type="GO" id="GO:0000976">
    <property type="term" value="F:transcription cis-regulatory region binding"/>
    <property type="evidence" value="ECO:0007669"/>
    <property type="project" value="TreeGrafter"/>
</dbReference>
<keyword evidence="1" id="KW-0805">Transcription regulation</keyword>
<gene>
    <name evidence="6" type="primary">tetR</name>
    <name evidence="6" type="ORF">SOCE836_004950</name>
</gene>
<dbReference type="Pfam" id="PF00440">
    <property type="entry name" value="TetR_N"/>
    <property type="match status" value="1"/>
</dbReference>
<organism evidence="6 7">
    <name type="scientific">Sorangium cellulosum</name>
    <name type="common">Polyangium cellulosum</name>
    <dbReference type="NCBI Taxonomy" id="56"/>
    <lineage>
        <taxon>Bacteria</taxon>
        <taxon>Pseudomonadati</taxon>
        <taxon>Myxococcota</taxon>
        <taxon>Polyangia</taxon>
        <taxon>Polyangiales</taxon>
        <taxon>Polyangiaceae</taxon>
        <taxon>Sorangium</taxon>
    </lineage>
</organism>
<dbReference type="Proteomes" id="UP000295497">
    <property type="component" value="Chromosome"/>
</dbReference>
<dbReference type="InterPro" id="IPR036271">
    <property type="entry name" value="Tet_transcr_reg_TetR-rel_C_sf"/>
</dbReference>
<evidence type="ECO:0000313" key="7">
    <source>
        <dbReference type="Proteomes" id="UP000295497"/>
    </source>
</evidence>
<evidence type="ECO:0000259" key="5">
    <source>
        <dbReference type="PROSITE" id="PS50977"/>
    </source>
</evidence>
<dbReference type="InterPro" id="IPR050109">
    <property type="entry name" value="HTH-type_TetR-like_transc_reg"/>
</dbReference>
<dbReference type="InterPro" id="IPR009057">
    <property type="entry name" value="Homeodomain-like_sf"/>
</dbReference>
<evidence type="ECO:0000256" key="3">
    <source>
        <dbReference type="ARBA" id="ARBA00023163"/>
    </source>
</evidence>
<dbReference type="SUPFAM" id="SSF48498">
    <property type="entry name" value="Tetracyclin repressor-like, C-terminal domain"/>
    <property type="match status" value="1"/>
</dbReference>
<dbReference type="GO" id="GO:0003700">
    <property type="term" value="F:DNA-binding transcription factor activity"/>
    <property type="evidence" value="ECO:0007669"/>
    <property type="project" value="TreeGrafter"/>
</dbReference>
<reference evidence="6 7" key="1">
    <citation type="submission" date="2015-09" db="EMBL/GenBank/DDBJ databases">
        <title>Sorangium comparison.</title>
        <authorList>
            <person name="Zaburannyi N."/>
            <person name="Bunk B."/>
            <person name="Overmann J."/>
            <person name="Mueller R."/>
        </authorList>
    </citation>
    <scope>NUCLEOTIDE SEQUENCE [LARGE SCALE GENOMIC DNA]</scope>
    <source>
        <strain evidence="6 7">So ce836</strain>
    </source>
</reference>
<dbReference type="InterPro" id="IPR001647">
    <property type="entry name" value="HTH_TetR"/>
</dbReference>
<evidence type="ECO:0000256" key="1">
    <source>
        <dbReference type="ARBA" id="ARBA00023015"/>
    </source>
</evidence>
<protein>
    <submittedName>
        <fullName evidence="6">TetR family transcriptional regulator</fullName>
    </submittedName>
</protein>
<name>A0A4P2QF29_SORCE</name>
<dbReference type="PANTHER" id="PTHR30055">
    <property type="entry name" value="HTH-TYPE TRANSCRIPTIONAL REGULATOR RUTR"/>
    <property type="match status" value="1"/>
</dbReference>